<dbReference type="Proteomes" id="UP001595748">
    <property type="component" value="Unassembled WGS sequence"/>
</dbReference>
<name>A0ABV8AA05_9DEIO</name>
<gene>
    <name evidence="1" type="ORF">ACFOPQ_17525</name>
</gene>
<comment type="caution">
    <text evidence="1">The sequence shown here is derived from an EMBL/GenBank/DDBJ whole genome shotgun (WGS) entry which is preliminary data.</text>
</comment>
<dbReference type="RefSeq" id="WP_380080511.1">
    <property type="nucleotide sequence ID" value="NZ_JBHRZF010000203.1"/>
</dbReference>
<proteinExistence type="predicted"/>
<keyword evidence="2" id="KW-1185">Reference proteome</keyword>
<accession>A0ABV8AA05</accession>
<evidence type="ECO:0008006" key="3">
    <source>
        <dbReference type="Google" id="ProtNLM"/>
    </source>
</evidence>
<dbReference type="Gene3D" id="3.30.420.10">
    <property type="entry name" value="Ribonuclease H-like superfamily/Ribonuclease H"/>
    <property type="match status" value="1"/>
</dbReference>
<dbReference type="EMBL" id="JBHRZF010000203">
    <property type="protein sequence ID" value="MFC3862567.1"/>
    <property type="molecule type" value="Genomic_DNA"/>
</dbReference>
<protein>
    <recommendedName>
        <fullName evidence="3">Exonuclease</fullName>
    </recommendedName>
</protein>
<reference evidence="2" key="1">
    <citation type="journal article" date="2019" name="Int. J. Syst. Evol. Microbiol.">
        <title>The Global Catalogue of Microorganisms (GCM) 10K type strain sequencing project: providing services to taxonomists for standard genome sequencing and annotation.</title>
        <authorList>
            <consortium name="The Broad Institute Genomics Platform"/>
            <consortium name="The Broad Institute Genome Sequencing Center for Infectious Disease"/>
            <person name="Wu L."/>
            <person name="Ma J."/>
        </authorList>
    </citation>
    <scope>NUCLEOTIDE SEQUENCE [LARGE SCALE GENOMIC DNA]</scope>
    <source>
        <strain evidence="2">CCTCC AB 2013263</strain>
    </source>
</reference>
<sequence>MARALRHAGLPLEGSHHRGADDAWNIAALIGRLVRDRHWPTHPLQALADHSHEI</sequence>
<evidence type="ECO:0000313" key="2">
    <source>
        <dbReference type="Proteomes" id="UP001595748"/>
    </source>
</evidence>
<organism evidence="1 2">
    <name type="scientific">Deinococcus antarcticus</name>
    <dbReference type="NCBI Taxonomy" id="1298767"/>
    <lineage>
        <taxon>Bacteria</taxon>
        <taxon>Thermotogati</taxon>
        <taxon>Deinococcota</taxon>
        <taxon>Deinococci</taxon>
        <taxon>Deinococcales</taxon>
        <taxon>Deinococcaceae</taxon>
        <taxon>Deinococcus</taxon>
    </lineage>
</organism>
<dbReference type="InterPro" id="IPR036397">
    <property type="entry name" value="RNaseH_sf"/>
</dbReference>
<evidence type="ECO:0000313" key="1">
    <source>
        <dbReference type="EMBL" id="MFC3862567.1"/>
    </source>
</evidence>